<dbReference type="RefSeq" id="WP_153088281.1">
    <property type="nucleotide sequence ID" value="NZ_VZAO01000224.1"/>
</dbReference>
<sequence length="517" mass="58996">MDYRIEPPKRIVIPNWRYFNNTVNLGELTSYENINLDEASLYPIDDYINDWIDSKSVYRASDLISAAIANSQKGNPYVIDAAKFLLANESKVNFIQKQTAQFVLNSNKETDCSNSIIRLQNDAFEKLKTASDIHENIHKLRILAHAYPYNPIVYIDMARAYTTIGLKEKAEKLIRMAVYLDPQNRFVARAAARFFIHIGDNGRAADVIRKTGYAKYDPWLMASDISIATVRGKRSGYIKRGQQIAFSDNYNSFSISELASALGTIEMEDGSRKKSRNFFNQSLIAPNDNSLAQAEWVIIASQLPITIHPNLKVKCNHESLVYKALENNDVVSAMSNAVDWICDMPFSMKPVLIGYNIATTFMRNYELSSNILEVGLKSHPNDPWMLNNRAYVNARANNVEEAEKDMEKLEHITTPLTKSMAICKEATKGLIAYRKKDKETGKKLYEQAILHASELKEDSDEVVLKAKINMLREELMISNFQNTQVLRDLEKLSVPDQKQDLLLLKNEVFEEMKKYVK</sequence>
<accession>A0AB35ZB35</accession>
<gene>
    <name evidence="2" type="ORF">F7D62_01500</name>
</gene>
<evidence type="ECO:0000313" key="3">
    <source>
        <dbReference type="Proteomes" id="UP000390763"/>
    </source>
</evidence>
<evidence type="ECO:0008006" key="4">
    <source>
        <dbReference type="Google" id="ProtNLM"/>
    </source>
</evidence>
<evidence type="ECO:0000256" key="1">
    <source>
        <dbReference type="PROSITE-ProRule" id="PRU00339"/>
    </source>
</evidence>
<dbReference type="PROSITE" id="PS50005">
    <property type="entry name" value="TPR"/>
    <property type="match status" value="1"/>
</dbReference>
<name>A0AB35ZB35_9BACT</name>
<comment type="caution">
    <text evidence="2">The sequence shown here is derived from an EMBL/GenBank/DDBJ whole genome shotgun (WGS) entry which is preliminary data.</text>
</comment>
<feature type="repeat" description="TPR" evidence="1">
    <location>
        <begin position="151"/>
        <end position="184"/>
    </location>
</feature>
<proteinExistence type="predicted"/>
<protein>
    <recommendedName>
        <fullName evidence="4">Tetratricopeptide repeat protein</fullName>
    </recommendedName>
</protein>
<dbReference type="InterPro" id="IPR011990">
    <property type="entry name" value="TPR-like_helical_dom_sf"/>
</dbReference>
<dbReference type="Gene3D" id="1.25.40.10">
    <property type="entry name" value="Tetratricopeptide repeat domain"/>
    <property type="match status" value="2"/>
</dbReference>
<evidence type="ECO:0000313" key="2">
    <source>
        <dbReference type="EMBL" id="MQO02811.1"/>
    </source>
</evidence>
<dbReference type="Proteomes" id="UP000390763">
    <property type="component" value="Unassembled WGS sequence"/>
</dbReference>
<keyword evidence="1" id="KW-0802">TPR repeat</keyword>
<organism evidence="2 3">
    <name type="scientific">Segatella copri</name>
    <dbReference type="NCBI Taxonomy" id="165179"/>
    <lineage>
        <taxon>Bacteria</taxon>
        <taxon>Pseudomonadati</taxon>
        <taxon>Bacteroidota</taxon>
        <taxon>Bacteroidia</taxon>
        <taxon>Bacteroidales</taxon>
        <taxon>Prevotellaceae</taxon>
        <taxon>Segatella</taxon>
    </lineage>
</organism>
<dbReference type="EMBL" id="VZBT01000013">
    <property type="protein sequence ID" value="MQO02811.1"/>
    <property type="molecule type" value="Genomic_DNA"/>
</dbReference>
<dbReference type="AlphaFoldDB" id="A0AB35ZB35"/>
<reference evidence="3" key="1">
    <citation type="submission" date="2019-09" db="EMBL/GenBank/DDBJ databases">
        <title>Distinct polysaccharide growth profiles of human intestinal Prevotella copri isolates.</title>
        <authorList>
            <person name="Fehlner-Peach H."/>
            <person name="Magnabosco C."/>
            <person name="Raghavan V."/>
            <person name="Scher J.U."/>
            <person name="Tett A."/>
            <person name="Cox L.M."/>
            <person name="Gottsegen C."/>
            <person name="Watters A."/>
            <person name="Wiltshire- Gordon J.D."/>
            <person name="Segata N."/>
            <person name="Bonneau R."/>
            <person name="Littman D.R."/>
        </authorList>
    </citation>
    <scope>NUCLEOTIDE SEQUENCE [LARGE SCALE GENOMIC DNA]</scope>
    <source>
        <strain evidence="3">iAK279</strain>
    </source>
</reference>
<dbReference type="InterPro" id="IPR019734">
    <property type="entry name" value="TPR_rpt"/>
</dbReference>
<dbReference type="SUPFAM" id="SSF48452">
    <property type="entry name" value="TPR-like"/>
    <property type="match status" value="1"/>
</dbReference>